<accession>A0A7W4VQ58</accession>
<name>A0A7W4VQ58_9HYPH</name>
<dbReference type="InterPro" id="IPR030678">
    <property type="entry name" value="Peptide/Ni-bd"/>
</dbReference>
<reference evidence="5 6" key="1">
    <citation type="submission" date="2020-08" db="EMBL/GenBank/DDBJ databases">
        <title>The Agave Microbiome: Exploring the role of microbial communities in plant adaptations to desert environments.</title>
        <authorList>
            <person name="Partida-Martinez L.P."/>
        </authorList>
    </citation>
    <scope>NUCLEOTIDE SEQUENCE [LARGE SCALE GENOMIC DNA]</scope>
    <source>
        <strain evidence="5 6">AT3.9</strain>
    </source>
</reference>
<keyword evidence="3" id="KW-0732">Signal</keyword>
<dbReference type="EMBL" id="JACHWB010000009">
    <property type="protein sequence ID" value="MBB3021303.1"/>
    <property type="molecule type" value="Genomic_DNA"/>
</dbReference>
<dbReference type="AlphaFoldDB" id="A0A7W4VQ58"/>
<dbReference type="PIRSF" id="PIRSF002741">
    <property type="entry name" value="MppA"/>
    <property type="match status" value="1"/>
</dbReference>
<keyword evidence="6" id="KW-1185">Reference proteome</keyword>
<dbReference type="Gene3D" id="3.90.76.10">
    <property type="entry name" value="Dipeptide-binding Protein, Domain 1"/>
    <property type="match status" value="1"/>
</dbReference>
<dbReference type="PANTHER" id="PTHR30290">
    <property type="entry name" value="PERIPLASMIC BINDING COMPONENT OF ABC TRANSPORTER"/>
    <property type="match status" value="1"/>
</dbReference>
<evidence type="ECO:0000313" key="5">
    <source>
        <dbReference type="EMBL" id="MBB3021303.1"/>
    </source>
</evidence>
<protein>
    <submittedName>
        <fullName evidence="5">Peptide/nickel transport system substrate-binding protein</fullName>
    </submittedName>
</protein>
<dbReference type="CDD" id="cd08512">
    <property type="entry name" value="PBP2_NikA_DppA_OppA_like_7"/>
    <property type="match status" value="1"/>
</dbReference>
<dbReference type="Proteomes" id="UP000532010">
    <property type="component" value="Unassembled WGS sequence"/>
</dbReference>
<dbReference type="PROSITE" id="PS51257">
    <property type="entry name" value="PROKAR_LIPOPROTEIN"/>
    <property type="match status" value="1"/>
</dbReference>
<evidence type="ECO:0000256" key="3">
    <source>
        <dbReference type="SAM" id="SignalP"/>
    </source>
</evidence>
<comment type="similarity">
    <text evidence="2">Belongs to the bacterial solute-binding protein 5 family.</text>
</comment>
<dbReference type="Gene3D" id="3.40.190.10">
    <property type="entry name" value="Periplasmic binding protein-like II"/>
    <property type="match status" value="1"/>
</dbReference>
<comment type="subcellular location">
    <subcellularLocation>
        <location evidence="1">Periplasm</location>
    </subcellularLocation>
</comment>
<organism evidence="5 6">
    <name type="scientific">Microvirga lupini</name>
    <dbReference type="NCBI Taxonomy" id="420324"/>
    <lineage>
        <taxon>Bacteria</taxon>
        <taxon>Pseudomonadati</taxon>
        <taxon>Pseudomonadota</taxon>
        <taxon>Alphaproteobacteria</taxon>
        <taxon>Hyphomicrobiales</taxon>
        <taxon>Methylobacteriaceae</taxon>
        <taxon>Microvirga</taxon>
    </lineage>
</organism>
<dbReference type="Pfam" id="PF00496">
    <property type="entry name" value="SBP_bac_5"/>
    <property type="match status" value="1"/>
</dbReference>
<dbReference type="SUPFAM" id="SSF53850">
    <property type="entry name" value="Periplasmic binding protein-like II"/>
    <property type="match status" value="1"/>
</dbReference>
<feature type="domain" description="Solute-binding protein family 5" evidence="4">
    <location>
        <begin position="88"/>
        <end position="451"/>
    </location>
</feature>
<dbReference type="GO" id="GO:0015833">
    <property type="term" value="P:peptide transport"/>
    <property type="evidence" value="ECO:0007669"/>
    <property type="project" value="TreeGrafter"/>
</dbReference>
<evidence type="ECO:0000256" key="2">
    <source>
        <dbReference type="ARBA" id="ARBA00005695"/>
    </source>
</evidence>
<sequence length="542" mass="58918">MKRLNFHELPYRLWVMHSSRTTAMLALAAGIACASPSSGYAQGASRPLVIARNMDLNSLDPHRSFCDTCQIYNSTVYETLLTLDTNNKLVPLLAASWEASADQTKFTFKLDPKAKFSDGSPVEAKDVKWSWERLKNLKGSAAFLAENITQIDTPDPQTVVVTVAAPNSEFLNIVSAPYMAVVNSKVASANGAMAAADAATKDNAEGWFLQNSPGSGPYVLTSYSPNNELRLKRNAQYWRSAPAIEDVVFRQVKDAVAQAQMLESGTADIAMQIDPDTAKTIRSKDVTVQTVPSYNFIYLALSPGAKGNKVKMTKEVREAISLGLNRKEILEFTLGKEGQLISAPIPLGFPGGSGFPEEPYDPAKAKDQLAKANAGNLELDAAFPNLNAYGVDLSLLMQKVQQELSKINVKVNLQPMTFSNWREQVSGNGIPLTAVFYAPDYFGSAQYVEYFGMMPGSPWAKRAGAANDPSVINPRESELLKKALASGGEEAATIYHEIGLEMIKDKVILPLVSPNLILAYNKGVKGVRYSACCNLPIAEISR</sequence>
<comment type="caution">
    <text evidence="5">The sequence shown here is derived from an EMBL/GenBank/DDBJ whole genome shotgun (WGS) entry which is preliminary data.</text>
</comment>
<dbReference type="InterPro" id="IPR039424">
    <property type="entry name" value="SBP_5"/>
</dbReference>
<gene>
    <name evidence="5" type="ORF">FHR70_004399</name>
</gene>
<proteinExistence type="inferred from homology"/>
<evidence type="ECO:0000259" key="4">
    <source>
        <dbReference type="Pfam" id="PF00496"/>
    </source>
</evidence>
<feature type="chain" id="PRO_5031223212" evidence="3">
    <location>
        <begin position="35"/>
        <end position="542"/>
    </location>
</feature>
<evidence type="ECO:0000313" key="6">
    <source>
        <dbReference type="Proteomes" id="UP000532010"/>
    </source>
</evidence>
<dbReference type="GO" id="GO:0030288">
    <property type="term" value="C:outer membrane-bounded periplasmic space"/>
    <property type="evidence" value="ECO:0007669"/>
    <property type="project" value="UniProtKB-ARBA"/>
</dbReference>
<dbReference type="GO" id="GO:0043190">
    <property type="term" value="C:ATP-binding cassette (ABC) transporter complex"/>
    <property type="evidence" value="ECO:0007669"/>
    <property type="project" value="InterPro"/>
</dbReference>
<dbReference type="GO" id="GO:1904680">
    <property type="term" value="F:peptide transmembrane transporter activity"/>
    <property type="evidence" value="ECO:0007669"/>
    <property type="project" value="TreeGrafter"/>
</dbReference>
<evidence type="ECO:0000256" key="1">
    <source>
        <dbReference type="ARBA" id="ARBA00004418"/>
    </source>
</evidence>
<dbReference type="InterPro" id="IPR000914">
    <property type="entry name" value="SBP_5_dom"/>
</dbReference>
<feature type="signal peptide" evidence="3">
    <location>
        <begin position="1"/>
        <end position="34"/>
    </location>
</feature>
<dbReference type="Gene3D" id="3.10.105.10">
    <property type="entry name" value="Dipeptide-binding Protein, Domain 3"/>
    <property type="match status" value="1"/>
</dbReference>